<keyword evidence="6" id="KW-1185">Reference proteome</keyword>
<evidence type="ECO:0000256" key="4">
    <source>
        <dbReference type="ARBA" id="ARBA00022679"/>
    </source>
</evidence>
<evidence type="ECO:0000313" key="5">
    <source>
        <dbReference type="EMBL" id="MCC2209502.1"/>
    </source>
</evidence>
<gene>
    <name evidence="5" type="ORF">LKE05_01665</name>
</gene>
<dbReference type="CDD" id="cd06113">
    <property type="entry name" value="citrate_synt_like_1_2"/>
    <property type="match status" value="1"/>
</dbReference>
<evidence type="ECO:0000256" key="2">
    <source>
        <dbReference type="ARBA" id="ARBA00010566"/>
    </source>
</evidence>
<dbReference type="InterPro" id="IPR016143">
    <property type="entry name" value="Citrate_synth-like_sm_a-sub"/>
</dbReference>
<sequence>MLKEEDKKRLQERFQEEASDVYQPFSKELFKQYSVKRGLRNDDGTGVMAGLTSVGAVLGYYIDDGEKIPMEGHLRYRGYDLTDIVKNCEKEKRFGFEEVAYLLLFGHLPDKKTLDDFSRLIGNLRVLPEGFAEDMILKAPSKNIMNKIARSVLASYSYDSNPDDISTGNILRQSIELIARLPVMAAYGYQAKSHYHDGKSLYLHTPQPRLSTAENLLYMIRPDNKYTREEAEMLDVLLMIHAEHGGGNNSAFTTRVVSSSDTDTYSAIAAAIGSLKGPKHGGANAKVMGMMEEIKANVKHWEDDEEVKAFLAKILRKEAFDGSGLIYGMGHAIYTYSDPRCILLKEKAGQLVSNHPEFEKEFKLYCSVERLTPGVFAEVKNNHKVMCANVDMYSGFVYKMLGIPTEMYTPLFAISRIVGWCAHRLEEVIGCGRIIRPAYKSMVHSKEYTKIDNR</sequence>
<dbReference type="EC" id="2.3.3.16" evidence="3"/>
<dbReference type="InterPro" id="IPR002020">
    <property type="entry name" value="Citrate_synthase"/>
</dbReference>
<accession>A0AAE3DWW1</accession>
<name>A0AAE3DWW1_9FIRM</name>
<dbReference type="SUPFAM" id="SSF48256">
    <property type="entry name" value="Citrate synthase"/>
    <property type="match status" value="1"/>
</dbReference>
<dbReference type="PANTHER" id="PTHR11739">
    <property type="entry name" value="CITRATE SYNTHASE"/>
    <property type="match status" value="1"/>
</dbReference>
<evidence type="ECO:0000313" key="6">
    <source>
        <dbReference type="Proteomes" id="UP001198242"/>
    </source>
</evidence>
<dbReference type="PRINTS" id="PR00143">
    <property type="entry name" value="CITRTSNTHASE"/>
</dbReference>
<dbReference type="GO" id="GO:0006099">
    <property type="term" value="P:tricarboxylic acid cycle"/>
    <property type="evidence" value="ECO:0007669"/>
    <property type="project" value="TreeGrafter"/>
</dbReference>
<dbReference type="PANTHER" id="PTHR11739:SF4">
    <property type="entry name" value="CITRATE SYNTHASE, PEROXISOMAL"/>
    <property type="match status" value="1"/>
</dbReference>
<dbReference type="Gene3D" id="1.10.580.10">
    <property type="entry name" value="Citrate Synthase, domain 1"/>
    <property type="match status" value="1"/>
</dbReference>
<proteinExistence type="inferred from homology"/>
<dbReference type="AlphaFoldDB" id="A0AAE3DWW1"/>
<dbReference type="RefSeq" id="WP_022229924.1">
    <property type="nucleotide sequence ID" value="NZ_JAJEQM010000002.1"/>
</dbReference>
<comment type="similarity">
    <text evidence="2">Belongs to the citrate synthase family.</text>
</comment>
<evidence type="ECO:0000256" key="3">
    <source>
        <dbReference type="ARBA" id="ARBA00012972"/>
    </source>
</evidence>
<dbReference type="Pfam" id="PF00285">
    <property type="entry name" value="Citrate_synt"/>
    <property type="match status" value="1"/>
</dbReference>
<dbReference type="InterPro" id="IPR036969">
    <property type="entry name" value="Citrate_synthase_sf"/>
</dbReference>
<dbReference type="GO" id="GO:0005975">
    <property type="term" value="P:carbohydrate metabolic process"/>
    <property type="evidence" value="ECO:0007669"/>
    <property type="project" value="TreeGrafter"/>
</dbReference>
<dbReference type="NCBIfam" id="NF010635">
    <property type="entry name" value="PRK14032.1"/>
    <property type="match status" value="1"/>
</dbReference>
<evidence type="ECO:0000256" key="1">
    <source>
        <dbReference type="ARBA" id="ARBA00005163"/>
    </source>
</evidence>
<dbReference type="Gene3D" id="1.10.230.10">
    <property type="entry name" value="Cytochrome P450-Terp, domain 2"/>
    <property type="match status" value="1"/>
</dbReference>
<protein>
    <recommendedName>
        <fullName evidence="3">citrate synthase (unknown stereospecificity)</fullName>
        <ecNumber evidence="3">2.3.3.16</ecNumber>
    </recommendedName>
</protein>
<dbReference type="EMBL" id="JAJEQM010000002">
    <property type="protein sequence ID" value="MCC2209502.1"/>
    <property type="molecule type" value="Genomic_DNA"/>
</dbReference>
<comment type="caution">
    <text evidence="5">The sequence shown here is derived from an EMBL/GenBank/DDBJ whole genome shotgun (WGS) entry which is preliminary data.</text>
</comment>
<dbReference type="Proteomes" id="UP001198242">
    <property type="component" value="Unassembled WGS sequence"/>
</dbReference>
<reference evidence="5 6" key="1">
    <citation type="submission" date="2021-10" db="EMBL/GenBank/DDBJ databases">
        <title>Anaerobic single-cell dispensing facilitates the cultivation of human gut bacteria.</title>
        <authorList>
            <person name="Afrizal A."/>
        </authorList>
    </citation>
    <scope>NUCLEOTIDE SEQUENCE [LARGE SCALE GENOMIC DNA]</scope>
    <source>
        <strain evidence="5 6">CLA-AA-H232</strain>
    </source>
</reference>
<dbReference type="GO" id="GO:0005829">
    <property type="term" value="C:cytosol"/>
    <property type="evidence" value="ECO:0007669"/>
    <property type="project" value="TreeGrafter"/>
</dbReference>
<comment type="pathway">
    <text evidence="1">Carbohydrate metabolism; tricarboxylic acid cycle.</text>
</comment>
<organism evidence="5 6">
    <name type="scientific">Hominilimicola fabiformis</name>
    <dbReference type="NCBI Taxonomy" id="2885356"/>
    <lineage>
        <taxon>Bacteria</taxon>
        <taxon>Bacillati</taxon>
        <taxon>Bacillota</taxon>
        <taxon>Clostridia</taxon>
        <taxon>Eubacteriales</taxon>
        <taxon>Oscillospiraceae</taxon>
        <taxon>Hominilimicola</taxon>
    </lineage>
</organism>
<keyword evidence="4" id="KW-0808">Transferase</keyword>
<dbReference type="InterPro" id="IPR016142">
    <property type="entry name" value="Citrate_synth-like_lrg_a-sub"/>
</dbReference>
<dbReference type="GO" id="GO:0036440">
    <property type="term" value="F:citrate synthase activity"/>
    <property type="evidence" value="ECO:0007669"/>
    <property type="project" value="UniProtKB-EC"/>
</dbReference>